<evidence type="ECO:0000256" key="1">
    <source>
        <dbReference type="ARBA" id="ARBA00023054"/>
    </source>
</evidence>
<keyword evidence="4" id="KW-1185">Reference proteome</keyword>
<evidence type="ECO:0000313" key="3">
    <source>
        <dbReference type="EMBL" id="SGZ01513.1"/>
    </source>
</evidence>
<feature type="region of interest" description="Disordered" evidence="2">
    <location>
        <begin position="304"/>
        <end position="349"/>
    </location>
</feature>
<evidence type="ECO:0000256" key="2">
    <source>
        <dbReference type="SAM" id="MobiDB-lite"/>
    </source>
</evidence>
<feature type="compositionally biased region" description="Low complexity" evidence="2">
    <location>
        <begin position="35"/>
        <end position="56"/>
    </location>
</feature>
<reference evidence="3 4" key="1">
    <citation type="submission" date="2016-11" db="EMBL/GenBank/DDBJ databases">
        <authorList>
            <person name="Jaros S."/>
            <person name="Januszkiewicz K."/>
            <person name="Wedrychowicz H."/>
        </authorList>
    </citation>
    <scope>NUCLEOTIDE SEQUENCE [LARGE SCALE GENOMIC DNA]</scope>
</reference>
<dbReference type="GO" id="GO:0005634">
    <property type="term" value="C:nucleus"/>
    <property type="evidence" value="ECO:0007669"/>
    <property type="project" value="TreeGrafter"/>
</dbReference>
<feature type="compositionally biased region" description="Basic and acidic residues" evidence="2">
    <location>
        <begin position="261"/>
        <end position="272"/>
    </location>
</feature>
<dbReference type="Proteomes" id="UP000249464">
    <property type="component" value="Unassembled WGS sequence"/>
</dbReference>
<feature type="compositionally biased region" description="Basic and acidic residues" evidence="2">
    <location>
        <begin position="319"/>
        <end position="349"/>
    </location>
</feature>
<name>A0A2X0MGU3_9BASI</name>
<organism evidence="3 4">
    <name type="scientific">Microbotryum silenes-dioicae</name>
    <dbReference type="NCBI Taxonomy" id="796604"/>
    <lineage>
        <taxon>Eukaryota</taxon>
        <taxon>Fungi</taxon>
        <taxon>Dikarya</taxon>
        <taxon>Basidiomycota</taxon>
        <taxon>Pucciniomycotina</taxon>
        <taxon>Microbotryomycetes</taxon>
        <taxon>Microbotryales</taxon>
        <taxon>Microbotryaceae</taxon>
        <taxon>Microbotryum</taxon>
    </lineage>
</organism>
<sequence length="349" mass="38550">MSSSTPTASTSTSASTTKVKLASSSLLALKAEISRKTTTATASSSSSSCTTRSYTRGLPSSTSGPKPISPWQRSNPGLAARQAKDQIIYETDLDQTGRINTVRSNLEQKAKLYERIKKGKDLGVDHHKVSQLLVDFEAKDEQTDSEGEQDSSEEQEDSDQAQAGEDPRVGSSHPQLSESINSSFASPRSQNPMVEYLDEFGRSHRVPRSDVPAGTALPSTVPSQVSPADQVYYGDQQHFPVYEPDPEKLAAIARENQRSRGALVDRYDPTKEKRTRGAGFIALGMDDNTRRKRMESLKEIRREGVQAREALESVGGVKGKREADKEERKRRLRHKRDEVQAKRNKLTEG</sequence>
<dbReference type="PANTHER" id="PTHR15885:SF1">
    <property type="entry name" value="COILED-COIL DOMAIN-CONTAINING PROTEIN 174"/>
    <property type="match status" value="1"/>
</dbReference>
<feature type="region of interest" description="Disordered" evidence="2">
    <location>
        <begin position="133"/>
        <end position="226"/>
    </location>
</feature>
<proteinExistence type="predicted"/>
<feature type="compositionally biased region" description="Polar residues" evidence="2">
    <location>
        <begin position="217"/>
        <end position="226"/>
    </location>
</feature>
<dbReference type="STRING" id="796604.A0A2X0MGU3"/>
<dbReference type="InterPro" id="IPR025066">
    <property type="entry name" value="CCDC174-like"/>
</dbReference>
<feature type="compositionally biased region" description="Polar residues" evidence="2">
    <location>
        <begin position="172"/>
        <end position="192"/>
    </location>
</feature>
<dbReference type="AlphaFoldDB" id="A0A2X0MGU3"/>
<accession>A0A2X0MGU3</accession>
<keyword evidence="1" id="KW-0175">Coiled coil</keyword>
<feature type="region of interest" description="Disordered" evidence="2">
    <location>
        <begin position="1"/>
        <end position="20"/>
    </location>
</feature>
<feature type="region of interest" description="Disordered" evidence="2">
    <location>
        <begin position="261"/>
        <end position="284"/>
    </location>
</feature>
<dbReference type="PANTHER" id="PTHR15885">
    <property type="entry name" value="COILED-COIL DOMAIN-CONTAINING PROTEIN 174"/>
    <property type="match status" value="1"/>
</dbReference>
<dbReference type="Pfam" id="PF13300">
    <property type="entry name" value="DUF4078"/>
    <property type="match status" value="1"/>
</dbReference>
<protein>
    <submittedName>
        <fullName evidence="3">BQ5605_C033g11150 protein</fullName>
    </submittedName>
</protein>
<evidence type="ECO:0000313" key="4">
    <source>
        <dbReference type="Proteomes" id="UP000249464"/>
    </source>
</evidence>
<feature type="region of interest" description="Disordered" evidence="2">
    <location>
        <begin position="35"/>
        <end position="83"/>
    </location>
</feature>
<feature type="compositionally biased region" description="Acidic residues" evidence="2">
    <location>
        <begin position="143"/>
        <end position="159"/>
    </location>
</feature>
<dbReference type="EMBL" id="FQNC01000066">
    <property type="protein sequence ID" value="SGZ01513.1"/>
    <property type="molecule type" value="Genomic_DNA"/>
</dbReference>
<gene>
    <name evidence="3" type="primary">BQ5605_C033g11150</name>
    <name evidence="3" type="ORF">BQ5605_C033G11150</name>
</gene>